<keyword evidence="4" id="KW-1185">Reference proteome</keyword>
<organism evidence="3 4">
    <name type="scientific">Falsiruegeria mediterranea M17</name>
    <dbReference type="NCBI Taxonomy" id="1200281"/>
    <lineage>
        <taxon>Bacteria</taxon>
        <taxon>Pseudomonadati</taxon>
        <taxon>Pseudomonadota</taxon>
        <taxon>Alphaproteobacteria</taxon>
        <taxon>Rhodobacterales</taxon>
        <taxon>Roseobacteraceae</taxon>
        <taxon>Falsiruegeria</taxon>
    </lineage>
</organism>
<sequence>MTKATDEAGCKARSWRLSAYGGVVLAVLFMLVGNAGIVSAAIGGVVGFVVLGFVLTRFLCPEGQQDMASAAPAPTPEPAAEPVVEAAPEPAPEPEPEPEATPEPEPVAATEATPDPTPVSASSLVKPSKELPGQVELANRKGSWTYKGNASA</sequence>
<feature type="transmembrane region" description="Helical" evidence="2">
    <location>
        <begin position="37"/>
        <end position="60"/>
    </location>
</feature>
<evidence type="ECO:0000256" key="2">
    <source>
        <dbReference type="SAM" id="Phobius"/>
    </source>
</evidence>
<feature type="transmembrane region" description="Helical" evidence="2">
    <location>
        <begin position="12"/>
        <end position="31"/>
    </location>
</feature>
<dbReference type="Proteomes" id="UP000244898">
    <property type="component" value="Unassembled WGS sequence"/>
</dbReference>
<dbReference type="EMBL" id="ONZG01000002">
    <property type="protein sequence ID" value="SPJ27302.1"/>
    <property type="molecule type" value="Genomic_DNA"/>
</dbReference>
<evidence type="ECO:0000313" key="3">
    <source>
        <dbReference type="EMBL" id="SPJ27302.1"/>
    </source>
</evidence>
<proteinExistence type="predicted"/>
<dbReference type="RefSeq" id="WP_108785604.1">
    <property type="nucleotide sequence ID" value="NZ_ONZG01000002.1"/>
</dbReference>
<name>A0A2R8C4G6_9RHOB</name>
<reference evidence="4" key="1">
    <citation type="submission" date="2018-03" db="EMBL/GenBank/DDBJ databases">
        <authorList>
            <person name="Rodrigo-Torres L."/>
            <person name="Arahal R. D."/>
            <person name="Lucena T."/>
        </authorList>
    </citation>
    <scope>NUCLEOTIDE SEQUENCE [LARGE SCALE GENOMIC DNA]</scope>
    <source>
        <strain evidence="4">CECT 7615</strain>
    </source>
</reference>
<accession>A0A2R8C4G6</accession>
<evidence type="ECO:0000313" key="4">
    <source>
        <dbReference type="Proteomes" id="UP000244898"/>
    </source>
</evidence>
<feature type="region of interest" description="Disordered" evidence="1">
    <location>
        <begin position="66"/>
        <end position="152"/>
    </location>
</feature>
<protein>
    <submittedName>
        <fullName evidence="3">Uncharacterized protein</fullName>
    </submittedName>
</protein>
<keyword evidence="2" id="KW-1133">Transmembrane helix</keyword>
<evidence type="ECO:0000256" key="1">
    <source>
        <dbReference type="SAM" id="MobiDB-lite"/>
    </source>
</evidence>
<keyword evidence="2" id="KW-0472">Membrane</keyword>
<dbReference type="AlphaFoldDB" id="A0A2R8C4G6"/>
<feature type="compositionally biased region" description="Acidic residues" evidence="1">
    <location>
        <begin position="92"/>
        <end position="102"/>
    </location>
</feature>
<keyword evidence="2" id="KW-0812">Transmembrane</keyword>
<gene>
    <name evidence="3" type="ORF">TRM7615_00786</name>
</gene>